<keyword evidence="1" id="KW-0812">Transmembrane</keyword>
<sequence>MENRFFNIKIELSMLFSFGIAVYLMVTAHNANLENAQKLNEMLVKYEHQLDSMISSDQETLKIYKENLDKAASSLSDEEKEFLLRVLELEG</sequence>
<comment type="caution">
    <text evidence="2">The sequence shown here is derived from an EMBL/GenBank/DDBJ whole genome shotgun (WGS) entry which is preliminary data.</text>
</comment>
<accession>A0A432XZU1</accession>
<proteinExistence type="predicted"/>
<name>A0A432XZU1_9GAMM</name>
<dbReference type="OrthoDB" id="6386353at2"/>
<protein>
    <submittedName>
        <fullName evidence="2">Uncharacterized protein</fullName>
    </submittedName>
</protein>
<evidence type="ECO:0000256" key="1">
    <source>
        <dbReference type="SAM" id="Phobius"/>
    </source>
</evidence>
<feature type="transmembrane region" description="Helical" evidence="1">
    <location>
        <begin position="12"/>
        <end position="31"/>
    </location>
</feature>
<evidence type="ECO:0000313" key="3">
    <source>
        <dbReference type="Proteomes" id="UP000287198"/>
    </source>
</evidence>
<organism evidence="2 3">
    <name type="scientific">Pseudidiomarina halophila</name>
    <dbReference type="NCBI Taxonomy" id="1449799"/>
    <lineage>
        <taxon>Bacteria</taxon>
        <taxon>Pseudomonadati</taxon>
        <taxon>Pseudomonadota</taxon>
        <taxon>Gammaproteobacteria</taxon>
        <taxon>Alteromonadales</taxon>
        <taxon>Idiomarinaceae</taxon>
        <taxon>Pseudidiomarina</taxon>
    </lineage>
</organism>
<keyword evidence="1" id="KW-1133">Transmembrane helix</keyword>
<gene>
    <name evidence="2" type="ORF">CWI69_02095</name>
</gene>
<dbReference type="Proteomes" id="UP000287198">
    <property type="component" value="Unassembled WGS sequence"/>
</dbReference>
<keyword evidence="1" id="KW-0472">Membrane</keyword>
<reference evidence="3" key="1">
    <citation type="journal article" date="2018" name="Front. Microbiol.">
        <title>Genome-Based Analysis Reveals the Taxonomy and Diversity of the Family Idiomarinaceae.</title>
        <authorList>
            <person name="Liu Y."/>
            <person name="Lai Q."/>
            <person name="Shao Z."/>
        </authorList>
    </citation>
    <scope>NUCLEOTIDE SEQUENCE [LARGE SCALE GENOMIC DNA]</scope>
    <source>
        <strain evidence="3">BH195</strain>
    </source>
</reference>
<dbReference type="AlphaFoldDB" id="A0A432XZU1"/>
<evidence type="ECO:0000313" key="2">
    <source>
        <dbReference type="EMBL" id="RUO54237.1"/>
    </source>
</evidence>
<keyword evidence="3" id="KW-1185">Reference proteome</keyword>
<dbReference type="EMBL" id="PIPW01000001">
    <property type="protein sequence ID" value="RUO54237.1"/>
    <property type="molecule type" value="Genomic_DNA"/>
</dbReference>
<dbReference type="RefSeq" id="WP_126761440.1">
    <property type="nucleotide sequence ID" value="NZ_JBHLTZ010000004.1"/>
</dbReference>